<proteinExistence type="predicted"/>
<dbReference type="Proteomes" id="UP001341840">
    <property type="component" value="Unassembled WGS sequence"/>
</dbReference>
<accession>A0ABU6WTV1</accession>
<dbReference type="EMBL" id="JASCZI010182889">
    <property type="protein sequence ID" value="MED6188772.1"/>
    <property type="molecule type" value="Genomic_DNA"/>
</dbReference>
<evidence type="ECO:0000313" key="2">
    <source>
        <dbReference type="EMBL" id="MED6188772.1"/>
    </source>
</evidence>
<evidence type="ECO:0000256" key="1">
    <source>
        <dbReference type="SAM" id="MobiDB-lite"/>
    </source>
</evidence>
<sequence length="243" mass="27258">MPGKLRSRWDGPYHVTQVLPFGVVELTHPTNGSKFKLRRSSSFNNINIPPKPPSTFFININTAEPPYPPGHHRTSAFFFLSLSHHHRTTIPFITILHLRSPTPFEHTPPNVQTLLPSTSPSTTTSHYQHQEPSTSETTFGHPPSDFSITTLNPPPPSNPPGLRTPENPQPNHRHRPPLHTVLQAKAQATFYLSLFEQLPFSLSPPPWNQHHNTIKPSSTAEFTFPSLSPSSSITTLLCHHHHP</sequence>
<feature type="region of interest" description="Disordered" evidence="1">
    <location>
        <begin position="107"/>
        <end position="176"/>
    </location>
</feature>
<reference evidence="2 3" key="1">
    <citation type="journal article" date="2023" name="Plants (Basel)">
        <title>Bridging the Gap: Combining Genomics and Transcriptomics Approaches to Understand Stylosanthes scabra, an Orphan Legume from the Brazilian Caatinga.</title>
        <authorList>
            <person name="Ferreira-Neto J.R.C."/>
            <person name="da Silva M.D."/>
            <person name="Binneck E."/>
            <person name="de Melo N.F."/>
            <person name="da Silva R.H."/>
            <person name="de Melo A.L.T.M."/>
            <person name="Pandolfi V."/>
            <person name="Bustamante F.O."/>
            <person name="Brasileiro-Vidal A.C."/>
            <person name="Benko-Iseppon A.M."/>
        </authorList>
    </citation>
    <scope>NUCLEOTIDE SEQUENCE [LARGE SCALE GENOMIC DNA]</scope>
    <source>
        <tissue evidence="2">Leaves</tissue>
    </source>
</reference>
<protein>
    <recommendedName>
        <fullName evidence="4">Reverse transcriptase domain-containing protein</fullName>
    </recommendedName>
</protein>
<feature type="compositionally biased region" description="Low complexity" evidence="1">
    <location>
        <begin position="113"/>
        <end position="125"/>
    </location>
</feature>
<evidence type="ECO:0000313" key="3">
    <source>
        <dbReference type="Proteomes" id="UP001341840"/>
    </source>
</evidence>
<gene>
    <name evidence="2" type="ORF">PIB30_089057</name>
</gene>
<comment type="caution">
    <text evidence="2">The sequence shown here is derived from an EMBL/GenBank/DDBJ whole genome shotgun (WGS) entry which is preliminary data.</text>
</comment>
<feature type="compositionally biased region" description="Polar residues" evidence="1">
    <location>
        <begin position="126"/>
        <end position="138"/>
    </location>
</feature>
<organism evidence="2 3">
    <name type="scientific">Stylosanthes scabra</name>
    <dbReference type="NCBI Taxonomy" id="79078"/>
    <lineage>
        <taxon>Eukaryota</taxon>
        <taxon>Viridiplantae</taxon>
        <taxon>Streptophyta</taxon>
        <taxon>Embryophyta</taxon>
        <taxon>Tracheophyta</taxon>
        <taxon>Spermatophyta</taxon>
        <taxon>Magnoliopsida</taxon>
        <taxon>eudicotyledons</taxon>
        <taxon>Gunneridae</taxon>
        <taxon>Pentapetalae</taxon>
        <taxon>rosids</taxon>
        <taxon>fabids</taxon>
        <taxon>Fabales</taxon>
        <taxon>Fabaceae</taxon>
        <taxon>Papilionoideae</taxon>
        <taxon>50 kb inversion clade</taxon>
        <taxon>dalbergioids sensu lato</taxon>
        <taxon>Dalbergieae</taxon>
        <taxon>Pterocarpus clade</taxon>
        <taxon>Stylosanthes</taxon>
    </lineage>
</organism>
<name>A0ABU6WTV1_9FABA</name>
<keyword evidence="3" id="KW-1185">Reference proteome</keyword>
<evidence type="ECO:0008006" key="4">
    <source>
        <dbReference type="Google" id="ProtNLM"/>
    </source>
</evidence>